<proteinExistence type="predicted"/>
<evidence type="ECO:0000313" key="3">
    <source>
        <dbReference type="Proteomes" id="UP000298616"/>
    </source>
</evidence>
<keyword evidence="3" id="KW-1185">Reference proteome</keyword>
<feature type="signal peptide" evidence="1">
    <location>
        <begin position="1"/>
        <end position="21"/>
    </location>
</feature>
<gene>
    <name evidence="2" type="ORF">DCC35_05550</name>
</gene>
<dbReference type="AlphaFoldDB" id="A0A4D7JRB3"/>
<dbReference type="Proteomes" id="UP000298616">
    <property type="component" value="Chromosome"/>
</dbReference>
<evidence type="ECO:0008006" key="4">
    <source>
        <dbReference type="Google" id="ProtNLM"/>
    </source>
</evidence>
<evidence type="ECO:0000256" key="1">
    <source>
        <dbReference type="SAM" id="SignalP"/>
    </source>
</evidence>
<organism evidence="2 3">
    <name type="scientific">Mangrovivirga cuniculi</name>
    <dbReference type="NCBI Taxonomy" id="2715131"/>
    <lineage>
        <taxon>Bacteria</taxon>
        <taxon>Pseudomonadati</taxon>
        <taxon>Bacteroidota</taxon>
        <taxon>Cytophagia</taxon>
        <taxon>Cytophagales</taxon>
        <taxon>Mangrovivirgaceae</taxon>
        <taxon>Mangrovivirga</taxon>
    </lineage>
</organism>
<dbReference type="RefSeq" id="WP_137089838.1">
    <property type="nucleotide sequence ID" value="NZ_CP028923.1"/>
</dbReference>
<keyword evidence="1" id="KW-0732">Signal</keyword>
<dbReference type="EMBL" id="CP028923">
    <property type="protein sequence ID" value="QCK14246.1"/>
    <property type="molecule type" value="Genomic_DNA"/>
</dbReference>
<dbReference type="OrthoDB" id="1118205at2"/>
<dbReference type="KEGG" id="fpf:DCC35_05550"/>
<feature type="chain" id="PRO_5020702639" description="Outer membrane protein beta-barrel domain-containing protein" evidence="1">
    <location>
        <begin position="22"/>
        <end position="242"/>
    </location>
</feature>
<accession>A0A4D7JRB3</accession>
<reference evidence="2 3" key="1">
    <citation type="submission" date="2018-04" db="EMBL/GenBank/DDBJ databases">
        <title>Complete genome uncultured novel isolate.</title>
        <authorList>
            <person name="Merlino G."/>
        </authorList>
    </citation>
    <scope>NUCLEOTIDE SEQUENCE [LARGE SCALE GENOMIC DNA]</scope>
    <source>
        <strain evidence="3">R1DC9</strain>
    </source>
</reference>
<evidence type="ECO:0000313" key="2">
    <source>
        <dbReference type="EMBL" id="QCK14246.1"/>
    </source>
</evidence>
<name>A0A4D7JRB3_9BACT</name>
<sequence>MKPRLLLSLFFLSFLILEIRAQDEEVEEIYRKRIDKTYHKVGGELIFQFADVERFGVDLGSPVRFSAVFHVNHEWHVDFNNNFGMYIGGSLRNIGMITRDEPAYTESDNKIKRRAYTIGFPLAFKLGNFDERIFFFGGGEIEIPFAYKEKLFIDGDKEAKNTEWFTGKVNPFLPSVFAGFQFPKGTSVKFKYYLNDFLDDSYSGRSFGQDDNFSSFGKSQIFYISVSHMIRTRKIIREISEL</sequence>
<protein>
    <recommendedName>
        <fullName evidence="4">Outer membrane protein beta-barrel domain-containing protein</fullName>
    </recommendedName>
</protein>